<keyword evidence="2" id="KW-1133">Transmembrane helix</keyword>
<dbReference type="OrthoDB" id="5694057at2759"/>
<feature type="transmembrane region" description="Helical" evidence="2">
    <location>
        <begin position="64"/>
        <end position="85"/>
    </location>
</feature>
<evidence type="ECO:0000313" key="3">
    <source>
        <dbReference type="EMBL" id="RKP36759.1"/>
    </source>
</evidence>
<evidence type="ECO:0000256" key="1">
    <source>
        <dbReference type="SAM" id="MobiDB-lite"/>
    </source>
</evidence>
<reference evidence="4" key="1">
    <citation type="journal article" date="2018" name="Nat. Microbiol.">
        <title>Leveraging single-cell genomics to expand the fungal tree of life.</title>
        <authorList>
            <person name="Ahrendt S.R."/>
            <person name="Quandt C.A."/>
            <person name="Ciobanu D."/>
            <person name="Clum A."/>
            <person name="Salamov A."/>
            <person name="Andreopoulos B."/>
            <person name="Cheng J.F."/>
            <person name="Woyke T."/>
            <person name="Pelin A."/>
            <person name="Henrissat B."/>
            <person name="Reynolds N.K."/>
            <person name="Benny G.L."/>
            <person name="Smith M.E."/>
            <person name="James T.Y."/>
            <person name="Grigoriev I.V."/>
        </authorList>
    </citation>
    <scope>NUCLEOTIDE SEQUENCE [LARGE SCALE GENOMIC DNA]</scope>
    <source>
        <strain evidence="4">RSA 468</strain>
    </source>
</reference>
<organism evidence="3 4">
    <name type="scientific">Dimargaris cristalligena</name>
    <dbReference type="NCBI Taxonomy" id="215637"/>
    <lineage>
        <taxon>Eukaryota</taxon>
        <taxon>Fungi</taxon>
        <taxon>Fungi incertae sedis</taxon>
        <taxon>Zoopagomycota</taxon>
        <taxon>Kickxellomycotina</taxon>
        <taxon>Dimargaritomycetes</taxon>
        <taxon>Dimargaritales</taxon>
        <taxon>Dimargaritaceae</taxon>
        <taxon>Dimargaris</taxon>
    </lineage>
</organism>
<feature type="region of interest" description="Disordered" evidence="1">
    <location>
        <begin position="111"/>
        <end position="258"/>
    </location>
</feature>
<evidence type="ECO:0000256" key="2">
    <source>
        <dbReference type="SAM" id="Phobius"/>
    </source>
</evidence>
<feature type="compositionally biased region" description="Basic and acidic residues" evidence="1">
    <location>
        <begin position="168"/>
        <end position="184"/>
    </location>
</feature>
<gene>
    <name evidence="3" type="ORF">BJ085DRAFT_38336</name>
</gene>
<dbReference type="AlphaFoldDB" id="A0A4V1J4U3"/>
<proteinExistence type="predicted"/>
<name>A0A4V1J4U3_9FUNG</name>
<accession>A0A4V1J4U3</accession>
<sequence>MATAGTVKVNFKVLDPQNQLNEPEREVVERAANTFVTTGTGIAPFVSGLFMAQGFMSKKNLRGIAIRGFFGFVTGSALASSYAAYSAIRVVKASPYEENITKVIINARKRSAERNHGVECPPFPMTRGPPRGIVRDEPSPSNDPHPYDAVMSDATASDFPEPGSGASHADKLAHQSTRWDELRKTTTKSQTRWDDIRKDTRDKSPNSYEHINPGDSNSDPNMGSGDFDEAGMPRTREAVEAQTRTGSVRTNKYGDPIE</sequence>
<feature type="compositionally biased region" description="Polar residues" evidence="1">
    <location>
        <begin position="205"/>
        <end position="221"/>
    </location>
</feature>
<dbReference type="Proteomes" id="UP000268162">
    <property type="component" value="Unassembled WGS sequence"/>
</dbReference>
<dbReference type="EMBL" id="ML002600">
    <property type="protein sequence ID" value="RKP36759.1"/>
    <property type="molecule type" value="Genomic_DNA"/>
</dbReference>
<feature type="transmembrane region" description="Helical" evidence="2">
    <location>
        <begin position="31"/>
        <end position="52"/>
    </location>
</feature>
<feature type="compositionally biased region" description="Basic and acidic residues" evidence="1">
    <location>
        <begin position="191"/>
        <end position="204"/>
    </location>
</feature>
<keyword evidence="4" id="KW-1185">Reference proteome</keyword>
<keyword evidence="2" id="KW-0812">Transmembrane</keyword>
<protein>
    <submittedName>
        <fullName evidence="3">Uncharacterized protein</fullName>
    </submittedName>
</protein>
<evidence type="ECO:0000313" key="4">
    <source>
        <dbReference type="Proteomes" id="UP000268162"/>
    </source>
</evidence>
<keyword evidence="2" id="KW-0472">Membrane</keyword>